<accession>A0A836HRF8</accession>
<sequence length="812" mass="87940">MRANSMTCNVRASRVFESLFAAVFILSLAATEAAGAIVGYQVTTVLQSELSDLPQDHWAQYSSLCGKENIAKKIRFQSSLNRAFETITERKARFPFYAWGSSSWYVSSMGFLSPTPYGMCDGYCPPRFFANISGTYAFSSNSSALFGGGGDWPMIGFYVMPFQTTGAKTLESFIMALDSSTGGTAYTTVEYCNASVRDQSGLSQAHLTAQVAVHDDGTIIMRYASLPDTAELTKNMPSTGLVYSKTLREVVPTPTAANGIVAYRFDPKFDACAEHDNDLMCRADVGSDCVWCSSTSACSVRSFVSEVCPGGQWDPPATSAPTYTPQRFYAVQVDYETPFLKLPGDSQPLSSLDEGNFSFRVEGSVATIPLFRSMSFPRITCIPGVSCFTHEYKAQCAVFGNMCVNGNYTMSILALESHFFFSKSASWVTQQLPERLQGESLCDEMNGCRMGVVGQLSGAAFNNNYSSNPLFSVQLYADLSGVIDITIRCEDCAEGDSLLAYPPIRVGLVRYGVDDPSSVMIPQGLLRSGLHVRYVPQSRCVDCGLNGWCSESRGTCQCQPGYYGYSCKACPVCWTGSTCDDGKFGTGMCLCDGGPCEAACTPSLQWVLPARSCANCNAVGGRCNCGVCECQGGWSGVSCAIAPVDACRAYSFDGCEVCGQHEGCVFCHDSTCFNPALSGTHGGYTCSYSTPAADTEACVTYGSRGLIPTSRNSADRVALFGLILAVFVSLAVLVLFFFCICRNRRVPNRMAALAVPATAEFRDLHRDRQVVPVAFTRERVRNKEFMGIPLKQVSLLRLFKRRKETLAGAAPL</sequence>
<dbReference type="KEGG" id="phet:94290038"/>
<feature type="domain" description="EGF-like" evidence="2">
    <location>
        <begin position="556"/>
        <end position="567"/>
    </location>
</feature>
<keyword evidence="4" id="KW-1185">Reference proteome</keyword>
<evidence type="ECO:0000313" key="3">
    <source>
        <dbReference type="EMBL" id="KAG5497699.1"/>
    </source>
</evidence>
<feature type="transmembrane region" description="Helical" evidence="1">
    <location>
        <begin position="717"/>
        <end position="740"/>
    </location>
</feature>
<dbReference type="Proteomes" id="UP000674318">
    <property type="component" value="Unassembled WGS sequence"/>
</dbReference>
<dbReference type="OrthoDB" id="18487at2759"/>
<evidence type="ECO:0000256" key="1">
    <source>
        <dbReference type="SAM" id="Phobius"/>
    </source>
</evidence>
<dbReference type="RefSeq" id="XP_067755167.1">
    <property type="nucleotide sequence ID" value="XM_067899961.1"/>
</dbReference>
<reference evidence="3 4" key="1">
    <citation type="submission" date="2021-02" db="EMBL/GenBank/DDBJ databases">
        <title>Porcisia hertigi Genome sequencing and assembly.</title>
        <authorList>
            <person name="Almutairi H."/>
            <person name="Gatherer D."/>
        </authorList>
    </citation>
    <scope>NUCLEOTIDE SEQUENCE [LARGE SCALE GENOMIC DNA]</scope>
    <source>
        <strain evidence="3 4">C119</strain>
    </source>
</reference>
<dbReference type="EMBL" id="JAFJZO010000031">
    <property type="protein sequence ID" value="KAG5497699.1"/>
    <property type="molecule type" value="Genomic_DNA"/>
</dbReference>
<evidence type="ECO:0000259" key="2">
    <source>
        <dbReference type="PROSITE" id="PS00022"/>
    </source>
</evidence>
<dbReference type="PROSITE" id="PS00022">
    <property type="entry name" value="EGF_1"/>
    <property type="match status" value="1"/>
</dbReference>
<organism evidence="3 4">
    <name type="scientific">Porcisia hertigi</name>
    <dbReference type="NCBI Taxonomy" id="2761500"/>
    <lineage>
        <taxon>Eukaryota</taxon>
        <taxon>Discoba</taxon>
        <taxon>Euglenozoa</taxon>
        <taxon>Kinetoplastea</taxon>
        <taxon>Metakinetoplastina</taxon>
        <taxon>Trypanosomatida</taxon>
        <taxon>Trypanosomatidae</taxon>
        <taxon>Leishmaniinae</taxon>
        <taxon>Porcisia</taxon>
    </lineage>
</organism>
<proteinExistence type="predicted"/>
<name>A0A836HRF8_9TRYP</name>
<evidence type="ECO:0000313" key="4">
    <source>
        <dbReference type="Proteomes" id="UP000674318"/>
    </source>
</evidence>
<gene>
    <name evidence="3" type="ORF">JKF63_03965</name>
</gene>
<protein>
    <recommendedName>
        <fullName evidence="2">EGF-like domain-containing protein</fullName>
    </recommendedName>
</protein>
<keyword evidence="1" id="KW-0472">Membrane</keyword>
<keyword evidence="1" id="KW-0812">Transmembrane</keyword>
<comment type="caution">
    <text evidence="3">The sequence shown here is derived from an EMBL/GenBank/DDBJ whole genome shotgun (WGS) entry which is preliminary data.</text>
</comment>
<keyword evidence="1" id="KW-1133">Transmembrane helix</keyword>
<dbReference type="InterPro" id="IPR000742">
    <property type="entry name" value="EGF"/>
</dbReference>
<dbReference type="GeneID" id="94290038"/>
<dbReference type="AlphaFoldDB" id="A0A836HRF8"/>